<dbReference type="Proteomes" id="UP000007755">
    <property type="component" value="Unassembled WGS sequence"/>
</dbReference>
<protein>
    <submittedName>
        <fullName evidence="1">Uncharacterized protein</fullName>
    </submittedName>
</protein>
<gene>
    <name evidence="1" type="ORF">G5I_10161</name>
</gene>
<dbReference type="InParanoid" id="F4WW08"/>
<name>F4WW08_ACREC</name>
<organism evidence="2">
    <name type="scientific">Acromyrmex echinatior</name>
    <name type="common">Panamanian leafcutter ant</name>
    <name type="synonym">Acromyrmex octospinosus echinatior</name>
    <dbReference type="NCBI Taxonomy" id="103372"/>
    <lineage>
        <taxon>Eukaryota</taxon>
        <taxon>Metazoa</taxon>
        <taxon>Ecdysozoa</taxon>
        <taxon>Arthropoda</taxon>
        <taxon>Hexapoda</taxon>
        <taxon>Insecta</taxon>
        <taxon>Pterygota</taxon>
        <taxon>Neoptera</taxon>
        <taxon>Endopterygota</taxon>
        <taxon>Hymenoptera</taxon>
        <taxon>Apocrita</taxon>
        <taxon>Aculeata</taxon>
        <taxon>Formicoidea</taxon>
        <taxon>Formicidae</taxon>
        <taxon>Myrmicinae</taxon>
        <taxon>Acromyrmex</taxon>
    </lineage>
</organism>
<reference evidence="1" key="1">
    <citation type="submission" date="2011-02" db="EMBL/GenBank/DDBJ databases">
        <title>The genome of the leaf-cutting ant Acromyrmex echinatior suggests key adaptations to social evolution and fungus farming.</title>
        <authorList>
            <person name="Nygaard S."/>
            <person name="Zhang G."/>
        </authorList>
    </citation>
    <scope>NUCLEOTIDE SEQUENCE</scope>
</reference>
<keyword evidence="2" id="KW-1185">Reference proteome</keyword>
<sequence>MPILKYGYIDARYKTLSIYKARWLKTNNRQRKNNDRPKHLKNDSVAQTRLTRQKENSVLEIARATRSAVEKERHAILEEGMLCKKKTCKGVGYMECGGGTRLCIRDRSRQEPVYMNKDARD</sequence>
<evidence type="ECO:0000313" key="1">
    <source>
        <dbReference type="EMBL" id="EGI61597.1"/>
    </source>
</evidence>
<dbReference type="AlphaFoldDB" id="F4WW08"/>
<dbReference type="EMBL" id="GL888404">
    <property type="protein sequence ID" value="EGI61597.1"/>
    <property type="molecule type" value="Genomic_DNA"/>
</dbReference>
<evidence type="ECO:0000313" key="2">
    <source>
        <dbReference type="Proteomes" id="UP000007755"/>
    </source>
</evidence>
<proteinExistence type="predicted"/>
<accession>F4WW08</accession>